<dbReference type="Proteomes" id="UP001637990">
    <property type="component" value="Unassembled WGS sequence"/>
</dbReference>
<dbReference type="GO" id="GO:0004672">
    <property type="term" value="F:protein kinase activity"/>
    <property type="evidence" value="ECO:0007669"/>
    <property type="project" value="InterPro"/>
</dbReference>
<feature type="domain" description="Protein kinase" evidence="1">
    <location>
        <begin position="1"/>
        <end position="346"/>
    </location>
</feature>
<dbReference type="OrthoDB" id="1022767at2"/>
<keyword evidence="5" id="KW-1185">Reference proteome</keyword>
<evidence type="ECO:0000313" key="3">
    <source>
        <dbReference type="EMBL" id="PPU64378.1"/>
    </source>
</evidence>
<protein>
    <submittedName>
        <fullName evidence="2">Helix-hairpin-helix domain-containing protein</fullName>
    </submittedName>
    <submittedName>
        <fullName evidence="3">Kinase</fullName>
    </submittedName>
</protein>
<evidence type="ECO:0000313" key="5">
    <source>
        <dbReference type="Proteomes" id="UP001637990"/>
    </source>
</evidence>
<accession>A0A2S7CS12</accession>
<proteinExistence type="predicted"/>
<keyword evidence="3" id="KW-0808">Transferase</keyword>
<sequence length="510" mass="57270">MTAAIVRTTAHDGSTVEFYDQLRGSGGLKDCYFSVDGRYVVLFFRQPPDANVRERIANIVGRFRDGIFNQVGGEYWSGMFCWPQRTLEWNGRFGLVAPMYARHFFFEHGSRNGDALQIAGREKEGKWFASANNRSKYLDPRELGNWASHLRICLLIARAVRRLHMAGLAHSDLSYKNVLVDPVGGNACIIDIDGLVVPGKYPPDVVGTPDFIAPEVVATASLPKHDPQRRLPSIQTDLHALATLIYMYLLYRHPLRGGKVHDADATRDEELAMGERALFVEDPHDASNRVRLSDVRSSELPWADAATRPYTLTGPYLAPLFLRAFTTGLRDPQQRPQASEWEDALVRTVDLLQPCSNARCEQGWYVFDNTSRPRCPFCATPYPNALPVLDLYFSTHTPGQFRPENHRLVVYTGQSLFPWHVNRHVAPNEKLAVEQRRRVGYFVLHEGHWYLVNEAMPELYDATAGALVPIGEKVELSQGRQLLLSRAEGGRLVHVQLVLPDAGSGAVAVD</sequence>
<evidence type="ECO:0000259" key="1">
    <source>
        <dbReference type="PROSITE" id="PS50011"/>
    </source>
</evidence>
<dbReference type="EMBL" id="MDEC01000010">
    <property type="protein sequence ID" value="PPU64378.1"/>
    <property type="molecule type" value="Genomic_DNA"/>
</dbReference>
<dbReference type="EMBL" id="JBJGBS010000094">
    <property type="protein sequence ID" value="MFO3706504.1"/>
    <property type="molecule type" value="Genomic_DNA"/>
</dbReference>
<dbReference type="RefSeq" id="WP_104540704.1">
    <property type="nucleotide sequence ID" value="NZ_JBJGBS010000094.1"/>
</dbReference>
<evidence type="ECO:0000313" key="4">
    <source>
        <dbReference type="Proteomes" id="UP000237872"/>
    </source>
</evidence>
<dbReference type="PROSITE" id="PS50011">
    <property type="entry name" value="PROTEIN_KINASE_DOM"/>
    <property type="match status" value="1"/>
</dbReference>
<dbReference type="AlphaFoldDB" id="A0A2S7CS12"/>
<dbReference type="Proteomes" id="UP000237872">
    <property type="component" value="Unassembled WGS sequence"/>
</dbReference>
<dbReference type="Pfam" id="PF00069">
    <property type="entry name" value="Pkinase"/>
    <property type="match status" value="1"/>
</dbReference>
<name>A0A2S7CS12_9XANT</name>
<dbReference type="InterPro" id="IPR000719">
    <property type="entry name" value="Prot_kinase_dom"/>
</dbReference>
<dbReference type="SUPFAM" id="SSF56112">
    <property type="entry name" value="Protein kinase-like (PK-like)"/>
    <property type="match status" value="1"/>
</dbReference>
<gene>
    <name evidence="2" type="ORF">ACI6Q5_16360</name>
    <name evidence="3" type="ORF">XcodCFBP4690_09455</name>
</gene>
<dbReference type="Gene3D" id="1.10.510.10">
    <property type="entry name" value="Transferase(Phosphotransferase) domain 1"/>
    <property type="match status" value="1"/>
</dbReference>
<reference evidence="2 5" key="2">
    <citation type="submission" date="2024-11" db="EMBL/GenBank/DDBJ databases">
        <title>Genome sequencing of Xanthomonas codiaei.</title>
        <authorList>
            <person name="Studholme D.J."/>
        </authorList>
    </citation>
    <scope>NUCLEOTIDE SEQUENCE [LARGE SCALE GENOMIC DNA]</scope>
    <source>
        <strain evidence="2 5">NCPPB 4350</strain>
    </source>
</reference>
<dbReference type="InterPro" id="IPR011009">
    <property type="entry name" value="Kinase-like_dom_sf"/>
</dbReference>
<reference evidence="3 4" key="1">
    <citation type="submission" date="2016-08" db="EMBL/GenBank/DDBJ databases">
        <authorList>
            <person name="Seilhamer J.J."/>
        </authorList>
    </citation>
    <scope>NUCLEOTIDE SEQUENCE [LARGE SCALE GENOMIC DNA]</scope>
    <source>
        <strain evidence="3 4">CFBP4690</strain>
    </source>
</reference>
<evidence type="ECO:0000313" key="2">
    <source>
        <dbReference type="EMBL" id="MFO3706504.1"/>
    </source>
</evidence>
<keyword evidence="3" id="KW-0418">Kinase</keyword>
<organism evidence="3 4">
    <name type="scientific">Xanthomonas codiaei</name>
    <dbReference type="NCBI Taxonomy" id="56463"/>
    <lineage>
        <taxon>Bacteria</taxon>
        <taxon>Pseudomonadati</taxon>
        <taxon>Pseudomonadota</taxon>
        <taxon>Gammaproteobacteria</taxon>
        <taxon>Lysobacterales</taxon>
        <taxon>Lysobacteraceae</taxon>
        <taxon>Xanthomonas</taxon>
    </lineage>
</organism>
<dbReference type="GO" id="GO:0005524">
    <property type="term" value="F:ATP binding"/>
    <property type="evidence" value="ECO:0007669"/>
    <property type="project" value="InterPro"/>
</dbReference>
<comment type="caution">
    <text evidence="3">The sequence shown here is derived from an EMBL/GenBank/DDBJ whole genome shotgun (WGS) entry which is preliminary data.</text>
</comment>